<feature type="domain" description="Response regulatory" evidence="3">
    <location>
        <begin position="22"/>
        <end position="138"/>
    </location>
</feature>
<dbReference type="KEGG" id="amr:AM1_5211"/>
<dbReference type="SMART" id="SM00448">
    <property type="entry name" value="REC"/>
    <property type="match status" value="1"/>
</dbReference>
<evidence type="ECO:0000259" key="5">
    <source>
        <dbReference type="PROSITE" id="PS50887"/>
    </source>
</evidence>
<dbReference type="CDD" id="cd01949">
    <property type="entry name" value="GGDEF"/>
    <property type="match status" value="1"/>
</dbReference>
<dbReference type="PROSITE" id="PS50883">
    <property type="entry name" value="EAL"/>
    <property type="match status" value="1"/>
</dbReference>
<feature type="coiled-coil region" evidence="2">
    <location>
        <begin position="154"/>
        <end position="192"/>
    </location>
</feature>
<dbReference type="HOGENOM" id="CLU_000445_70_50_3"/>
<keyword evidence="2" id="KW-0175">Coiled coil</keyword>
<evidence type="ECO:0000313" key="7">
    <source>
        <dbReference type="Proteomes" id="UP000000268"/>
    </source>
</evidence>
<dbReference type="PROSITE" id="PS50110">
    <property type="entry name" value="RESPONSE_REGULATORY"/>
    <property type="match status" value="1"/>
</dbReference>
<dbReference type="PANTHER" id="PTHR44757">
    <property type="entry name" value="DIGUANYLATE CYCLASE DGCP"/>
    <property type="match status" value="1"/>
</dbReference>
<dbReference type="InterPro" id="IPR001789">
    <property type="entry name" value="Sig_transdc_resp-reg_receiver"/>
</dbReference>
<dbReference type="eggNOG" id="COG5001">
    <property type="taxonomic scope" value="Bacteria"/>
</dbReference>
<dbReference type="AlphaFoldDB" id="B0C9M5"/>
<dbReference type="InterPro" id="IPR029787">
    <property type="entry name" value="Nucleotide_cyclase"/>
</dbReference>
<reference evidence="6 7" key="1">
    <citation type="journal article" date="2008" name="Proc. Natl. Acad. Sci. U.S.A.">
        <title>Niche adaptation and genome expansion in the chlorophyll d-producing cyanobacterium Acaryochloris marina.</title>
        <authorList>
            <person name="Swingley W.D."/>
            <person name="Chen M."/>
            <person name="Cheung P.C."/>
            <person name="Conrad A.L."/>
            <person name="Dejesa L.C."/>
            <person name="Hao J."/>
            <person name="Honchak B.M."/>
            <person name="Karbach L.E."/>
            <person name="Kurdoglu A."/>
            <person name="Lahiri S."/>
            <person name="Mastrian S.D."/>
            <person name="Miyashita H."/>
            <person name="Page L."/>
            <person name="Ramakrishna P."/>
            <person name="Satoh S."/>
            <person name="Sattley W.M."/>
            <person name="Shimada Y."/>
            <person name="Taylor H.L."/>
            <person name="Tomo T."/>
            <person name="Tsuchiya T."/>
            <person name="Wang Z.T."/>
            <person name="Raymond J."/>
            <person name="Mimuro M."/>
            <person name="Blankenship R.E."/>
            <person name="Touchman J.W."/>
        </authorList>
    </citation>
    <scope>NUCLEOTIDE SEQUENCE [LARGE SCALE GENOMIC DNA]</scope>
    <source>
        <strain evidence="7">MBIC 11017</strain>
    </source>
</reference>
<dbReference type="SMART" id="SM00267">
    <property type="entry name" value="GGDEF"/>
    <property type="match status" value="1"/>
</dbReference>
<dbReference type="SMART" id="SM00052">
    <property type="entry name" value="EAL"/>
    <property type="match status" value="1"/>
</dbReference>
<dbReference type="NCBIfam" id="TIGR00254">
    <property type="entry name" value="GGDEF"/>
    <property type="match status" value="1"/>
</dbReference>
<dbReference type="eggNOG" id="COG3437">
    <property type="taxonomic scope" value="Bacteria"/>
</dbReference>
<feature type="domain" description="GGDEF" evidence="5">
    <location>
        <begin position="235"/>
        <end position="367"/>
    </location>
</feature>
<dbReference type="Pfam" id="PF00072">
    <property type="entry name" value="Response_reg"/>
    <property type="match status" value="1"/>
</dbReference>
<dbReference type="Pfam" id="PF00563">
    <property type="entry name" value="EAL"/>
    <property type="match status" value="1"/>
</dbReference>
<evidence type="ECO:0000259" key="3">
    <source>
        <dbReference type="PROSITE" id="PS50110"/>
    </source>
</evidence>
<sequence>MTLNTPASQTVDLPTDDESKGLILIVDDTPHNLQILSTALTKQGYQVRGAANGSMALIGARNIMPDLILLDIKMPEMDGYTVCERLKSEALTQDIPVIFISALDDALDKVKAFTVGGVDYITKPFQLAEILARVENQLTIGRLQKEQRKQNERLQAEVRDRIAAEAQIQALNADLEQRVVQRTERLNQEIAEREKVQQQLKHMAMHDPLTDLPNRTLFLTCLEETIQDTQKQTDQSFALLFLDCDRFKSINDSLGHLVGDQFLVAIAKRFQRCVGDQLLARLGGDEFTILLKNVSNEQQAINIADAIQRSLLEPFHIGDNEFFVSASIGIVMSSPDYQQPTEMLRDADTAMYRAKAMGKARHIVFNASMHEDVQSSLQLETDLRRAIERQEFILNYQPIVALDTGMITGFEALVRWISPELGFVSPGKFIPLAEDTGLIIPLGEWVLREACRQLNEWQSNNVTDIPLTMSVNLSVKQFSQPNLIETIDQILAETQLPTQCLKLEITESAIMENSDSAAKILDQLRDRQIHLSIDDFGTGYSSLSYLHRFPVNTLKVDRSFVCRLDAADDNVAIVQAIVTLAQTMGMDVVAEGIETTEQQHQLENLGCEYGQGYLFCKPVNAETAGEMLANRNHKLF</sequence>
<evidence type="ECO:0000256" key="2">
    <source>
        <dbReference type="SAM" id="Coils"/>
    </source>
</evidence>
<dbReference type="PANTHER" id="PTHR44757:SF2">
    <property type="entry name" value="BIOFILM ARCHITECTURE MAINTENANCE PROTEIN MBAA"/>
    <property type="match status" value="1"/>
</dbReference>
<dbReference type="OrthoDB" id="9805474at2"/>
<dbReference type="RefSeq" id="WP_012165434.1">
    <property type="nucleotide sequence ID" value="NC_009925.1"/>
</dbReference>
<keyword evidence="1" id="KW-0597">Phosphoprotein</keyword>
<feature type="modified residue" description="4-aspartylphosphate" evidence="1">
    <location>
        <position position="71"/>
    </location>
</feature>
<dbReference type="FunFam" id="3.20.20.450:FF:000001">
    <property type="entry name" value="Cyclic di-GMP phosphodiesterase yahA"/>
    <property type="match status" value="1"/>
</dbReference>
<evidence type="ECO:0000313" key="6">
    <source>
        <dbReference type="EMBL" id="ABW30173.1"/>
    </source>
</evidence>
<dbReference type="Gene3D" id="3.20.20.450">
    <property type="entry name" value="EAL domain"/>
    <property type="match status" value="1"/>
</dbReference>
<evidence type="ECO:0000256" key="1">
    <source>
        <dbReference type="PROSITE-ProRule" id="PRU00169"/>
    </source>
</evidence>
<name>B0C9M5_ACAM1</name>
<dbReference type="InterPro" id="IPR035919">
    <property type="entry name" value="EAL_sf"/>
</dbReference>
<dbReference type="InterPro" id="IPR000160">
    <property type="entry name" value="GGDEF_dom"/>
</dbReference>
<dbReference type="CDD" id="cd19920">
    <property type="entry name" value="REC_PA4781-like"/>
    <property type="match status" value="1"/>
</dbReference>
<dbReference type="EMBL" id="CP000828">
    <property type="protein sequence ID" value="ABW30173.1"/>
    <property type="molecule type" value="Genomic_DNA"/>
</dbReference>
<dbReference type="Proteomes" id="UP000000268">
    <property type="component" value="Chromosome"/>
</dbReference>
<dbReference type="InterPro" id="IPR011006">
    <property type="entry name" value="CheY-like_superfamily"/>
</dbReference>
<dbReference type="Gene3D" id="3.30.70.270">
    <property type="match status" value="1"/>
</dbReference>
<dbReference type="PROSITE" id="PS50887">
    <property type="entry name" value="GGDEF"/>
    <property type="match status" value="1"/>
</dbReference>
<protein>
    <submittedName>
        <fullName evidence="6">Diguanylate cyclase/phosphodiesterase with response regulator, putative</fullName>
    </submittedName>
</protein>
<dbReference type="InterPro" id="IPR001633">
    <property type="entry name" value="EAL_dom"/>
</dbReference>
<dbReference type="CDD" id="cd01948">
    <property type="entry name" value="EAL"/>
    <property type="match status" value="1"/>
</dbReference>
<dbReference type="GO" id="GO:0000160">
    <property type="term" value="P:phosphorelay signal transduction system"/>
    <property type="evidence" value="ECO:0007669"/>
    <property type="project" value="InterPro"/>
</dbReference>
<dbReference type="FunFam" id="3.30.70.270:FF:000001">
    <property type="entry name" value="Diguanylate cyclase domain protein"/>
    <property type="match status" value="1"/>
</dbReference>
<accession>B0C9M5</accession>
<proteinExistence type="predicted"/>
<dbReference type="SUPFAM" id="SSF52172">
    <property type="entry name" value="CheY-like"/>
    <property type="match status" value="1"/>
</dbReference>
<dbReference type="STRING" id="329726.AM1_5211"/>
<dbReference type="InterPro" id="IPR043128">
    <property type="entry name" value="Rev_trsase/Diguanyl_cyclase"/>
</dbReference>
<feature type="domain" description="EAL" evidence="4">
    <location>
        <begin position="376"/>
        <end position="632"/>
    </location>
</feature>
<keyword evidence="7" id="KW-1185">Reference proteome</keyword>
<dbReference type="SUPFAM" id="SSF55073">
    <property type="entry name" value="Nucleotide cyclase"/>
    <property type="match status" value="1"/>
</dbReference>
<dbReference type="SUPFAM" id="SSF141868">
    <property type="entry name" value="EAL domain-like"/>
    <property type="match status" value="1"/>
</dbReference>
<gene>
    <name evidence="6" type="ordered locus">AM1_5211</name>
</gene>
<organism evidence="6 7">
    <name type="scientific">Acaryochloris marina (strain MBIC 11017)</name>
    <dbReference type="NCBI Taxonomy" id="329726"/>
    <lineage>
        <taxon>Bacteria</taxon>
        <taxon>Bacillati</taxon>
        <taxon>Cyanobacteriota</taxon>
        <taxon>Cyanophyceae</taxon>
        <taxon>Acaryochloridales</taxon>
        <taxon>Acaryochloridaceae</taxon>
        <taxon>Acaryochloris</taxon>
    </lineage>
</organism>
<evidence type="ECO:0000259" key="4">
    <source>
        <dbReference type="PROSITE" id="PS50883"/>
    </source>
</evidence>
<dbReference type="Gene3D" id="3.40.50.2300">
    <property type="match status" value="1"/>
</dbReference>
<dbReference type="InterPro" id="IPR052155">
    <property type="entry name" value="Biofilm_reg_signaling"/>
</dbReference>
<dbReference type="Pfam" id="PF00990">
    <property type="entry name" value="GGDEF"/>
    <property type="match status" value="1"/>
</dbReference>